<dbReference type="GO" id="GO:2000058">
    <property type="term" value="P:regulation of ubiquitin-dependent protein catabolic process"/>
    <property type="evidence" value="ECO:0007669"/>
    <property type="project" value="TreeGrafter"/>
</dbReference>
<dbReference type="AlphaFoldDB" id="A0A699YYT8"/>
<gene>
    <name evidence="2" type="ORF">HaLaN_07525</name>
</gene>
<dbReference type="PANTHER" id="PTHR12948">
    <property type="entry name" value="NEDD8 ULTIMATE BUSTER-1 BS4 PROTEIN"/>
    <property type="match status" value="1"/>
</dbReference>
<comment type="caution">
    <text evidence="2">The sequence shown here is derived from an EMBL/GenBank/DDBJ whole genome shotgun (WGS) entry which is preliminary data.</text>
</comment>
<dbReference type="Pfam" id="PF22562">
    <property type="entry name" value="UBA_7"/>
    <property type="match status" value="1"/>
</dbReference>
<feature type="domain" description="UBA" evidence="1">
    <location>
        <begin position="82"/>
        <end position="126"/>
    </location>
</feature>
<dbReference type="PANTHER" id="PTHR12948:SF3">
    <property type="entry name" value="NEDD8 ULTIMATE BUSTER 1"/>
    <property type="match status" value="1"/>
</dbReference>
<dbReference type="SMART" id="SM00165">
    <property type="entry name" value="UBA"/>
    <property type="match status" value="2"/>
</dbReference>
<protein>
    <recommendedName>
        <fullName evidence="1">UBA domain-containing protein</fullName>
    </recommendedName>
</protein>
<name>A0A699YYT8_HAELA</name>
<dbReference type="PROSITE" id="PS50030">
    <property type="entry name" value="UBA"/>
    <property type="match status" value="2"/>
</dbReference>
<dbReference type="EMBL" id="BLLF01000450">
    <property type="protein sequence ID" value="GFH11934.1"/>
    <property type="molecule type" value="Genomic_DNA"/>
</dbReference>
<dbReference type="InterPro" id="IPR009060">
    <property type="entry name" value="UBA-like_sf"/>
</dbReference>
<evidence type="ECO:0000259" key="1">
    <source>
        <dbReference type="PROSITE" id="PS50030"/>
    </source>
</evidence>
<evidence type="ECO:0000313" key="3">
    <source>
        <dbReference type="Proteomes" id="UP000485058"/>
    </source>
</evidence>
<feature type="domain" description="UBA" evidence="1">
    <location>
        <begin position="158"/>
        <end position="198"/>
    </location>
</feature>
<organism evidence="2 3">
    <name type="scientific">Haematococcus lacustris</name>
    <name type="common">Green alga</name>
    <name type="synonym">Haematococcus pluvialis</name>
    <dbReference type="NCBI Taxonomy" id="44745"/>
    <lineage>
        <taxon>Eukaryota</taxon>
        <taxon>Viridiplantae</taxon>
        <taxon>Chlorophyta</taxon>
        <taxon>core chlorophytes</taxon>
        <taxon>Chlorophyceae</taxon>
        <taxon>CS clade</taxon>
        <taxon>Chlamydomonadales</taxon>
        <taxon>Haematococcaceae</taxon>
        <taxon>Haematococcus</taxon>
    </lineage>
</organism>
<dbReference type="Proteomes" id="UP000485058">
    <property type="component" value="Unassembled WGS sequence"/>
</dbReference>
<dbReference type="Gene3D" id="1.10.8.10">
    <property type="entry name" value="DNA helicase RuvA subunit, C-terminal domain"/>
    <property type="match status" value="2"/>
</dbReference>
<dbReference type="InterPro" id="IPR015940">
    <property type="entry name" value="UBA"/>
</dbReference>
<keyword evidence="3" id="KW-1185">Reference proteome</keyword>
<feature type="non-terminal residue" evidence="2">
    <location>
        <position position="217"/>
    </location>
</feature>
<feature type="non-terminal residue" evidence="2">
    <location>
        <position position="1"/>
    </location>
</feature>
<evidence type="ECO:0000313" key="2">
    <source>
        <dbReference type="EMBL" id="GFH11934.1"/>
    </source>
</evidence>
<dbReference type="SUPFAM" id="SSF46934">
    <property type="entry name" value="UBA-like"/>
    <property type="match status" value="2"/>
</dbReference>
<dbReference type="InterPro" id="IPR039749">
    <property type="entry name" value="NUB1"/>
</dbReference>
<sequence length="217" mass="23833">MGLALHDMGKAAMDKGDWAGALDRLRLAEEALDQAPPGLLQGTDNRGLLLLDTVWYVRLEALEGVVAFMVGDLDAAERALGAAHRKWLALQLAQLQDMGFGAQEAVRALRFSGGEVEPALAFITQQRAARQEREERQQRDQAWRKERQQYGRCPAGDYVQLELLSRMCDLGYDRRVAAEALRSLDNNWSAALEALLQPASHAALALAASLQQALAQA</sequence>
<reference evidence="2 3" key="1">
    <citation type="submission" date="2020-02" db="EMBL/GenBank/DDBJ databases">
        <title>Draft genome sequence of Haematococcus lacustris strain NIES-144.</title>
        <authorList>
            <person name="Morimoto D."/>
            <person name="Nakagawa S."/>
            <person name="Yoshida T."/>
            <person name="Sawayama S."/>
        </authorList>
    </citation>
    <scope>NUCLEOTIDE SEQUENCE [LARGE SCALE GENOMIC DNA]</scope>
    <source>
        <strain evidence="2 3">NIES-144</strain>
    </source>
</reference>
<proteinExistence type="predicted"/>
<dbReference type="CDD" id="cd14291">
    <property type="entry name" value="UBA1_NUB1_like"/>
    <property type="match status" value="1"/>
</dbReference>
<accession>A0A699YYT8</accession>